<sequence length="292" mass="31927">MGEDFMSSNAKKRDQKILIKIAVALCYGVLSAMAINMFLSHANSYSAGLLGVSQLLQALFLQSGLHISMSLLVAVLNVPLFVFAWYEFGFSYILFSMLAVGFNVVFLKFIPTATLVNDPLTNTIIGAAILGIGIGLCFNQGFTTGGSDIVVTYCQKKLHKKVGMLNNLINGAILVVTVLCFGPSRIVYSLIGMLVTSLMMDHTFVLQEDVSVTIYTKKSAAVSEQLRNFVHGATLLHGTGVYTNEPTDIILVCTPKAQLNELRKMVHNVDPDSFISISRADVEFGNYQHYSF</sequence>
<gene>
    <name evidence="8" type="ORF">FC47_GL000713</name>
</gene>
<feature type="domain" description="DUF2179" evidence="7">
    <location>
        <begin position="231"/>
        <end position="280"/>
    </location>
</feature>
<accession>A0A0R1NYA9</accession>
<dbReference type="Proteomes" id="UP000050901">
    <property type="component" value="Unassembled WGS sequence"/>
</dbReference>
<evidence type="ECO:0000256" key="5">
    <source>
        <dbReference type="ARBA" id="ARBA00023136"/>
    </source>
</evidence>
<dbReference type="GO" id="GO:0005886">
    <property type="term" value="C:plasma membrane"/>
    <property type="evidence" value="ECO:0007669"/>
    <property type="project" value="UniProtKB-SubCell"/>
</dbReference>
<dbReference type="EMBL" id="AZEQ01000017">
    <property type="protein sequence ID" value="KRL24633.1"/>
    <property type="molecule type" value="Genomic_DNA"/>
</dbReference>
<dbReference type="Pfam" id="PF02588">
    <property type="entry name" value="YitT_membrane"/>
    <property type="match status" value="1"/>
</dbReference>
<keyword evidence="5 6" id="KW-0472">Membrane</keyword>
<feature type="transmembrane region" description="Helical" evidence="6">
    <location>
        <begin position="122"/>
        <end position="142"/>
    </location>
</feature>
<dbReference type="InterPro" id="IPR003740">
    <property type="entry name" value="YitT"/>
</dbReference>
<evidence type="ECO:0000313" key="9">
    <source>
        <dbReference type="Proteomes" id="UP000050901"/>
    </source>
</evidence>
<feature type="transmembrane region" description="Helical" evidence="6">
    <location>
        <begin position="68"/>
        <end position="86"/>
    </location>
</feature>
<evidence type="ECO:0000256" key="6">
    <source>
        <dbReference type="SAM" id="Phobius"/>
    </source>
</evidence>
<evidence type="ECO:0000256" key="3">
    <source>
        <dbReference type="ARBA" id="ARBA00022692"/>
    </source>
</evidence>
<dbReference type="Gene3D" id="3.30.70.120">
    <property type="match status" value="1"/>
</dbReference>
<dbReference type="PANTHER" id="PTHR33545">
    <property type="entry name" value="UPF0750 MEMBRANE PROTEIN YITT-RELATED"/>
    <property type="match status" value="1"/>
</dbReference>
<feature type="transmembrane region" description="Helical" evidence="6">
    <location>
        <begin position="21"/>
        <end position="39"/>
    </location>
</feature>
<reference evidence="8 9" key="1">
    <citation type="journal article" date="2015" name="Genome Announc.">
        <title>Expanding the biotechnology potential of lactobacilli through comparative genomics of 213 strains and associated genera.</title>
        <authorList>
            <person name="Sun Z."/>
            <person name="Harris H.M."/>
            <person name="McCann A."/>
            <person name="Guo C."/>
            <person name="Argimon S."/>
            <person name="Zhang W."/>
            <person name="Yang X."/>
            <person name="Jeffery I.B."/>
            <person name="Cooney J.C."/>
            <person name="Kagawa T.F."/>
            <person name="Liu W."/>
            <person name="Song Y."/>
            <person name="Salvetti E."/>
            <person name="Wrobel A."/>
            <person name="Rasinkangas P."/>
            <person name="Parkhill J."/>
            <person name="Rea M.C."/>
            <person name="O'Sullivan O."/>
            <person name="Ritari J."/>
            <person name="Douillard F.P."/>
            <person name="Paul Ross R."/>
            <person name="Yang R."/>
            <person name="Briner A.E."/>
            <person name="Felis G.E."/>
            <person name="de Vos W.M."/>
            <person name="Barrangou R."/>
            <person name="Klaenhammer T.R."/>
            <person name="Caufield P.W."/>
            <person name="Cui Y."/>
            <person name="Zhang H."/>
            <person name="O'Toole P.W."/>
        </authorList>
    </citation>
    <scope>NUCLEOTIDE SEQUENCE [LARGE SCALE GENOMIC DNA]</scope>
    <source>
        <strain evidence="8 9">DSM 13345</strain>
    </source>
</reference>
<proteinExistence type="predicted"/>
<dbReference type="AlphaFoldDB" id="A0A0R1NYA9"/>
<dbReference type="InterPro" id="IPR019264">
    <property type="entry name" value="DUF2179"/>
</dbReference>
<organism evidence="8 9">
    <name type="scientific">Limosilactobacillus mucosae DSM 13345</name>
    <dbReference type="NCBI Taxonomy" id="1423771"/>
    <lineage>
        <taxon>Bacteria</taxon>
        <taxon>Bacillati</taxon>
        <taxon>Bacillota</taxon>
        <taxon>Bacilli</taxon>
        <taxon>Lactobacillales</taxon>
        <taxon>Lactobacillaceae</taxon>
        <taxon>Limosilactobacillus</taxon>
    </lineage>
</organism>
<dbReference type="InterPro" id="IPR051461">
    <property type="entry name" value="UPF0750_membrane"/>
</dbReference>
<dbReference type="Pfam" id="PF10035">
    <property type="entry name" value="DUF2179"/>
    <property type="match status" value="1"/>
</dbReference>
<dbReference type="PIRSF" id="PIRSF006483">
    <property type="entry name" value="Membrane_protein_YitT"/>
    <property type="match status" value="1"/>
</dbReference>
<evidence type="ECO:0000256" key="2">
    <source>
        <dbReference type="ARBA" id="ARBA00022475"/>
    </source>
</evidence>
<dbReference type="InterPro" id="IPR015867">
    <property type="entry name" value="N-reg_PII/ATP_PRibTrfase_C"/>
</dbReference>
<dbReference type="CDD" id="cd16380">
    <property type="entry name" value="YitT_C"/>
    <property type="match status" value="1"/>
</dbReference>
<comment type="subcellular location">
    <subcellularLocation>
        <location evidence="1">Cell membrane</location>
        <topology evidence="1">Multi-pass membrane protein</topology>
    </subcellularLocation>
</comment>
<dbReference type="PANTHER" id="PTHR33545:SF5">
    <property type="entry name" value="UPF0750 MEMBRANE PROTEIN YITT"/>
    <property type="match status" value="1"/>
</dbReference>
<dbReference type="PATRIC" id="fig|1423771.3.peg.721"/>
<evidence type="ECO:0000313" key="8">
    <source>
        <dbReference type="EMBL" id="KRL24633.1"/>
    </source>
</evidence>
<keyword evidence="4 6" id="KW-1133">Transmembrane helix</keyword>
<feature type="transmembrane region" description="Helical" evidence="6">
    <location>
        <begin position="92"/>
        <end position="110"/>
    </location>
</feature>
<evidence type="ECO:0000256" key="4">
    <source>
        <dbReference type="ARBA" id="ARBA00022989"/>
    </source>
</evidence>
<evidence type="ECO:0000256" key="1">
    <source>
        <dbReference type="ARBA" id="ARBA00004651"/>
    </source>
</evidence>
<keyword evidence="2" id="KW-1003">Cell membrane</keyword>
<protein>
    <submittedName>
        <fullName evidence="8">Integral membrane protein</fullName>
    </submittedName>
</protein>
<comment type="caution">
    <text evidence="8">The sequence shown here is derived from an EMBL/GenBank/DDBJ whole genome shotgun (WGS) entry which is preliminary data.</text>
</comment>
<feature type="transmembrane region" description="Helical" evidence="6">
    <location>
        <begin position="168"/>
        <end position="191"/>
    </location>
</feature>
<name>A0A0R1NYA9_LIMMU</name>
<keyword evidence="3 6" id="KW-0812">Transmembrane</keyword>
<evidence type="ECO:0000259" key="7">
    <source>
        <dbReference type="Pfam" id="PF10035"/>
    </source>
</evidence>